<protein>
    <submittedName>
        <fullName evidence="10">TonB-dependent receptor</fullName>
    </submittedName>
</protein>
<keyword evidence="11" id="KW-1185">Reference proteome</keyword>
<keyword evidence="8" id="KW-0732">Signal</keyword>
<dbReference type="Pfam" id="PF07715">
    <property type="entry name" value="Plug"/>
    <property type="match status" value="1"/>
</dbReference>
<feature type="signal peptide" evidence="8">
    <location>
        <begin position="1"/>
        <end position="23"/>
    </location>
</feature>
<feature type="chain" id="PRO_5045725137" evidence="8">
    <location>
        <begin position="24"/>
        <end position="1003"/>
    </location>
</feature>
<dbReference type="Pfam" id="PF13715">
    <property type="entry name" value="CarbopepD_reg_2"/>
    <property type="match status" value="1"/>
</dbReference>
<evidence type="ECO:0000256" key="2">
    <source>
        <dbReference type="ARBA" id="ARBA00022448"/>
    </source>
</evidence>
<keyword evidence="2 7" id="KW-0813">Transport</keyword>
<name>A0ABU3D891_9FLAO</name>
<dbReference type="PROSITE" id="PS52016">
    <property type="entry name" value="TONB_DEPENDENT_REC_3"/>
    <property type="match status" value="1"/>
</dbReference>
<gene>
    <name evidence="10" type="ORF">RM539_13435</name>
</gene>
<comment type="similarity">
    <text evidence="7">Belongs to the TonB-dependent receptor family.</text>
</comment>
<dbReference type="SUPFAM" id="SSF49464">
    <property type="entry name" value="Carboxypeptidase regulatory domain-like"/>
    <property type="match status" value="1"/>
</dbReference>
<keyword evidence="10" id="KW-0675">Receptor</keyword>
<keyword evidence="4 7" id="KW-0812">Transmembrane</keyword>
<organism evidence="10 11">
    <name type="scientific">Autumnicola musiva</name>
    <dbReference type="NCBI Taxonomy" id="3075589"/>
    <lineage>
        <taxon>Bacteria</taxon>
        <taxon>Pseudomonadati</taxon>
        <taxon>Bacteroidota</taxon>
        <taxon>Flavobacteriia</taxon>
        <taxon>Flavobacteriales</taxon>
        <taxon>Flavobacteriaceae</taxon>
        <taxon>Autumnicola</taxon>
    </lineage>
</organism>
<dbReference type="InterPro" id="IPR039426">
    <property type="entry name" value="TonB-dep_rcpt-like"/>
</dbReference>
<dbReference type="NCBIfam" id="TIGR04056">
    <property type="entry name" value="OMP_RagA_SusC"/>
    <property type="match status" value="1"/>
</dbReference>
<accession>A0ABU3D891</accession>
<keyword evidence="6 7" id="KW-0998">Cell outer membrane</keyword>
<dbReference type="InterPro" id="IPR023996">
    <property type="entry name" value="TonB-dep_OMP_SusC/RagA"/>
</dbReference>
<keyword evidence="5 7" id="KW-0472">Membrane</keyword>
<dbReference type="Gene3D" id="2.60.40.1120">
    <property type="entry name" value="Carboxypeptidase-like, regulatory domain"/>
    <property type="match status" value="1"/>
</dbReference>
<evidence type="ECO:0000256" key="7">
    <source>
        <dbReference type="PROSITE-ProRule" id="PRU01360"/>
    </source>
</evidence>
<dbReference type="RefSeq" id="WP_311503928.1">
    <property type="nucleotide sequence ID" value="NZ_JAVRHK010000010.1"/>
</dbReference>
<dbReference type="InterPro" id="IPR012910">
    <property type="entry name" value="Plug_dom"/>
</dbReference>
<feature type="domain" description="TonB-dependent receptor plug" evidence="9">
    <location>
        <begin position="116"/>
        <end position="221"/>
    </location>
</feature>
<reference evidence="10 11" key="1">
    <citation type="submission" date="2023-09" db="EMBL/GenBank/DDBJ databases">
        <authorList>
            <person name="Rey-Velasco X."/>
        </authorList>
    </citation>
    <scope>NUCLEOTIDE SEQUENCE [LARGE SCALE GENOMIC DNA]</scope>
    <source>
        <strain evidence="10 11">F117</strain>
    </source>
</reference>
<dbReference type="EMBL" id="JAVRHK010000010">
    <property type="protein sequence ID" value="MDT0677584.1"/>
    <property type="molecule type" value="Genomic_DNA"/>
</dbReference>
<evidence type="ECO:0000259" key="9">
    <source>
        <dbReference type="Pfam" id="PF07715"/>
    </source>
</evidence>
<comment type="subcellular location">
    <subcellularLocation>
        <location evidence="1 7">Cell outer membrane</location>
        <topology evidence="1 7">Multi-pass membrane protein</topology>
    </subcellularLocation>
</comment>
<evidence type="ECO:0000256" key="8">
    <source>
        <dbReference type="SAM" id="SignalP"/>
    </source>
</evidence>
<dbReference type="Gene3D" id="2.40.170.20">
    <property type="entry name" value="TonB-dependent receptor, beta-barrel domain"/>
    <property type="match status" value="1"/>
</dbReference>
<dbReference type="InterPro" id="IPR008969">
    <property type="entry name" value="CarboxyPept-like_regulatory"/>
</dbReference>
<evidence type="ECO:0000256" key="1">
    <source>
        <dbReference type="ARBA" id="ARBA00004571"/>
    </source>
</evidence>
<dbReference type="NCBIfam" id="TIGR04057">
    <property type="entry name" value="SusC_RagA_signa"/>
    <property type="match status" value="1"/>
</dbReference>
<evidence type="ECO:0000256" key="5">
    <source>
        <dbReference type="ARBA" id="ARBA00023136"/>
    </source>
</evidence>
<dbReference type="InterPro" id="IPR037066">
    <property type="entry name" value="Plug_dom_sf"/>
</dbReference>
<dbReference type="Gene3D" id="2.170.130.10">
    <property type="entry name" value="TonB-dependent receptor, plug domain"/>
    <property type="match status" value="1"/>
</dbReference>
<comment type="caution">
    <text evidence="10">The sequence shown here is derived from an EMBL/GenBank/DDBJ whole genome shotgun (WGS) entry which is preliminary data.</text>
</comment>
<dbReference type="InterPro" id="IPR023997">
    <property type="entry name" value="TonB-dep_OMP_SusC/RagA_CS"/>
</dbReference>
<evidence type="ECO:0000256" key="6">
    <source>
        <dbReference type="ARBA" id="ARBA00023237"/>
    </source>
</evidence>
<dbReference type="SUPFAM" id="SSF56935">
    <property type="entry name" value="Porins"/>
    <property type="match status" value="1"/>
</dbReference>
<proteinExistence type="inferred from homology"/>
<dbReference type="InterPro" id="IPR036942">
    <property type="entry name" value="Beta-barrel_TonB_sf"/>
</dbReference>
<sequence>MKKNCKIKILFLNFLFFSFAMLAQEKTVSGEVTDSRGMPLPGVNVAVKGTNSGTQTNFDGEYSLQASPGETLVFSFMGTKTIERTIGEVNTYNVVMEEDSDQLDEVVVVGYGSVQKRDLTGAVSTIGNEDLVARGTTSPMAAMQGQVAGVNITANSGLPGADFDINIRGINSLSGGRPLFVVDGIMTDNINFLNPMDIERIDILKDASSTAIYGSRGSNGVVIVTTKSGEGLAGETRFSYQGFVGVKEVSNMPDFHNAEEGILWTQNRAISRSLYQGDPVEDLGDYYHGFPSSGEDREFWENVFANENYFDWTEELLRPSIQTNHFISASGGTEKVTFLVGAGYQGDNGNIDGQYYDKYNFKANVDANVNDQIKMGANINLAYSERELRSGTVMQQLFRAPNWAPAYDENGDEILLPLRGMSGNTSPLADLKNRFNDEDFYVLSNFYVQFQPIDWLSLRSTFSPNFHLNRHGEYWDPAQTKSGAGAQMSNSQDFSYIWDNHLRLSKDFGDHSFNYDFIYSMQMDRNEYLYGFGWDLPFNSEFYNVGSASSLNTASSFEKSTLMSYTNRINYSFKDKYLVTGTLRWDGSSRLAEGNKWASFPSGAVAWRVSEENFLKNSPTINNLKFRLSYGYTGNNNISPYTTQFAVSNQTYYDWNGTMANGFRPSAIANKSLTWERTREWNLGVDFGFFNNRISGEINLYDRLSLDLLMSRKLAVPTGWASMMDNVGSVSNKGIELQLRTINIQSRDFSWETNFTFSTNENKIVDLYGKKEDDVPNRWFIGQPVEVVYAMEYDGVWQRDELTEENMQELEGTARVKDLNGDGIYDIDNDMRVLGSPLPTWIGGLQTTFRYKGWDLSANIYTKQGVFIFSPFHELYTDMNTKQILDIDYYMRENPVTEANYTNAYPQPAYAGQFYGEDAEDYGYPGFNKDASFVRLQNVTLGYNFNRNFIERIGLQEMRIYVNAVNPYVWTEYEGFDPEWGSASMSSNANAFSTYQLGVNIRF</sequence>
<evidence type="ECO:0000313" key="10">
    <source>
        <dbReference type="EMBL" id="MDT0677584.1"/>
    </source>
</evidence>
<evidence type="ECO:0000313" key="11">
    <source>
        <dbReference type="Proteomes" id="UP001262582"/>
    </source>
</evidence>
<dbReference type="Proteomes" id="UP001262582">
    <property type="component" value="Unassembled WGS sequence"/>
</dbReference>
<evidence type="ECO:0000256" key="3">
    <source>
        <dbReference type="ARBA" id="ARBA00022452"/>
    </source>
</evidence>
<keyword evidence="3 7" id="KW-1134">Transmembrane beta strand</keyword>
<evidence type="ECO:0000256" key="4">
    <source>
        <dbReference type="ARBA" id="ARBA00022692"/>
    </source>
</evidence>